<evidence type="ECO:0000256" key="1">
    <source>
        <dbReference type="ARBA" id="ARBA00009375"/>
    </source>
</evidence>
<feature type="domain" description="Pseudouridine synthase I TruA alpha/beta" evidence="6">
    <location>
        <begin position="235"/>
        <end position="360"/>
    </location>
</feature>
<dbReference type="InterPro" id="IPR001406">
    <property type="entry name" value="PsdUridine_synth_TruA"/>
</dbReference>
<dbReference type="GO" id="GO:0005737">
    <property type="term" value="C:cytoplasm"/>
    <property type="evidence" value="ECO:0007669"/>
    <property type="project" value="TreeGrafter"/>
</dbReference>
<dbReference type="EC" id="5.4.99.12" evidence="4"/>
<name>A0A9P7F8S9_9AGAM</name>
<evidence type="ECO:0000259" key="6">
    <source>
        <dbReference type="Pfam" id="PF01416"/>
    </source>
</evidence>
<comment type="similarity">
    <text evidence="1 4">Belongs to the tRNA pseudouridine synthase TruA family.</text>
</comment>
<evidence type="ECO:0000313" key="7">
    <source>
        <dbReference type="EMBL" id="KAG2109288.1"/>
    </source>
</evidence>
<dbReference type="GO" id="GO:0160147">
    <property type="term" value="F:tRNA pseudouridine(38-40) synthase activity"/>
    <property type="evidence" value="ECO:0007669"/>
    <property type="project" value="UniProtKB-EC"/>
</dbReference>
<feature type="compositionally biased region" description="Polar residues" evidence="5">
    <location>
        <begin position="149"/>
        <end position="158"/>
    </location>
</feature>
<dbReference type="Gene3D" id="3.30.70.580">
    <property type="entry name" value="Pseudouridine synthase I, catalytic domain, N-terminal subdomain"/>
    <property type="match status" value="1"/>
</dbReference>
<protein>
    <recommendedName>
        <fullName evidence="4">tRNA pseudouridine synthase</fullName>
        <ecNumber evidence="4">5.4.99.12</ecNumber>
    </recommendedName>
</protein>
<dbReference type="GeneID" id="64699458"/>
<sequence length="494" mass="55715">MRFGRFGFTYRFLPSKTHFRIMTPNYESWSKDELIARLKELEAKKHPKSTHSPTSKKPFHFSSHPKRKIAIKFCYSGWEYNGLAYQNGPTPLPTVEDVLFKAFVKARLVDETGGLDGCGWEKCGRTDRGVSAAGQVVSLWVRSALPTETSSKVTSSPPSEDVSTEDTPQNTSLQSSTKHELRYVSILNRLLPPTIRVLAWSSISPDFSARFNCKHRHYKYFFTSHGLDVSLMQSAANHLVGEHDFRNMCKLDPGKQITNFHRCVMRAQINPLSPESDGDNRVYVFDLVGSAFLYHQVRHIMALLFLVGTGVEQPSIIPALMNVFHAESDSSTKSPLPLVDRKPEYQMADALPLMLWDCAYADSDVTWQTDGDGTESGAGSDLYHQLHSIHQRSLIHTVLDEHFFTAATQYHSPPPQYFPFSQTGLTPHTLPHSTSGREPVLGVPLGAGTYKRNARYIPLLERKRLDHVDVANERWRIGRGSKYSKQKTSDDGTE</sequence>
<dbReference type="EMBL" id="JABBWM010000024">
    <property type="protein sequence ID" value="KAG2109288.1"/>
    <property type="molecule type" value="Genomic_DNA"/>
</dbReference>
<dbReference type="InterPro" id="IPR020095">
    <property type="entry name" value="PsdUridine_synth_TruA_C"/>
</dbReference>
<dbReference type="SUPFAM" id="SSF55120">
    <property type="entry name" value="Pseudouridine synthase"/>
    <property type="match status" value="1"/>
</dbReference>
<evidence type="ECO:0000313" key="8">
    <source>
        <dbReference type="Proteomes" id="UP000823399"/>
    </source>
</evidence>
<keyword evidence="2 4" id="KW-0819">tRNA processing</keyword>
<dbReference type="PANTHER" id="PTHR11142:SF5">
    <property type="entry name" value="TRNA PSEUDOURIDINE(38_39) SYNTHASE"/>
    <property type="match status" value="1"/>
</dbReference>
<dbReference type="RefSeq" id="XP_041293370.1">
    <property type="nucleotide sequence ID" value="XM_041437199.1"/>
</dbReference>
<accession>A0A9P7F8S9</accession>
<reference evidence="7" key="1">
    <citation type="journal article" date="2020" name="New Phytol.">
        <title>Comparative genomics reveals dynamic genome evolution in host specialist ectomycorrhizal fungi.</title>
        <authorList>
            <person name="Lofgren L.A."/>
            <person name="Nguyen N.H."/>
            <person name="Vilgalys R."/>
            <person name="Ruytinx J."/>
            <person name="Liao H.L."/>
            <person name="Branco S."/>
            <person name="Kuo A."/>
            <person name="LaButti K."/>
            <person name="Lipzen A."/>
            <person name="Andreopoulos W."/>
            <person name="Pangilinan J."/>
            <person name="Riley R."/>
            <person name="Hundley H."/>
            <person name="Na H."/>
            <person name="Barry K."/>
            <person name="Grigoriev I.V."/>
            <person name="Stajich J.E."/>
            <person name="Kennedy P.G."/>
        </authorList>
    </citation>
    <scope>NUCLEOTIDE SEQUENCE</scope>
    <source>
        <strain evidence="7">FC423</strain>
    </source>
</reference>
<evidence type="ECO:0000256" key="4">
    <source>
        <dbReference type="RuleBase" id="RU003792"/>
    </source>
</evidence>
<keyword evidence="8" id="KW-1185">Reference proteome</keyword>
<dbReference type="Gene3D" id="3.30.70.660">
    <property type="entry name" value="Pseudouridine synthase I, catalytic domain, C-terminal subdomain"/>
    <property type="match status" value="1"/>
</dbReference>
<feature type="compositionally biased region" description="Polar residues" evidence="5">
    <location>
        <begin position="165"/>
        <end position="176"/>
    </location>
</feature>
<evidence type="ECO:0000256" key="3">
    <source>
        <dbReference type="ARBA" id="ARBA00023235"/>
    </source>
</evidence>
<evidence type="ECO:0000256" key="2">
    <source>
        <dbReference type="ARBA" id="ARBA00022694"/>
    </source>
</evidence>
<dbReference type="InterPro" id="IPR020097">
    <property type="entry name" value="PsdUridine_synth_TruA_a/b_dom"/>
</dbReference>
<dbReference type="GO" id="GO:0003723">
    <property type="term" value="F:RNA binding"/>
    <property type="evidence" value="ECO:0007669"/>
    <property type="project" value="InterPro"/>
</dbReference>
<gene>
    <name evidence="7" type="ORF">F5147DRAFT_692618</name>
</gene>
<dbReference type="GO" id="GO:0005634">
    <property type="term" value="C:nucleus"/>
    <property type="evidence" value="ECO:0007669"/>
    <property type="project" value="TreeGrafter"/>
</dbReference>
<dbReference type="InterPro" id="IPR020094">
    <property type="entry name" value="TruA/RsuA/RluB/E/F_N"/>
</dbReference>
<dbReference type="HAMAP" id="MF_00171">
    <property type="entry name" value="TruA"/>
    <property type="match status" value="1"/>
</dbReference>
<dbReference type="GO" id="GO:0031119">
    <property type="term" value="P:tRNA pseudouridine synthesis"/>
    <property type="evidence" value="ECO:0007669"/>
    <property type="project" value="TreeGrafter"/>
</dbReference>
<keyword evidence="3 4" id="KW-0413">Isomerase</keyword>
<comment type="catalytic activity">
    <reaction evidence="4">
        <text>uridine(38/39/40) in tRNA = pseudouridine(38/39/40) in tRNA</text>
        <dbReference type="Rhea" id="RHEA:22376"/>
        <dbReference type="Rhea" id="RHEA-COMP:10085"/>
        <dbReference type="Rhea" id="RHEA-COMP:10087"/>
        <dbReference type="ChEBI" id="CHEBI:65314"/>
        <dbReference type="ChEBI" id="CHEBI:65315"/>
        <dbReference type="EC" id="5.4.99.12"/>
    </reaction>
</comment>
<organism evidence="7 8">
    <name type="scientific">Suillus discolor</name>
    <dbReference type="NCBI Taxonomy" id="1912936"/>
    <lineage>
        <taxon>Eukaryota</taxon>
        <taxon>Fungi</taxon>
        <taxon>Dikarya</taxon>
        <taxon>Basidiomycota</taxon>
        <taxon>Agaricomycotina</taxon>
        <taxon>Agaricomycetes</taxon>
        <taxon>Agaricomycetidae</taxon>
        <taxon>Boletales</taxon>
        <taxon>Suillineae</taxon>
        <taxon>Suillaceae</taxon>
        <taxon>Suillus</taxon>
    </lineage>
</organism>
<dbReference type="PANTHER" id="PTHR11142">
    <property type="entry name" value="PSEUDOURIDYLATE SYNTHASE"/>
    <property type="match status" value="1"/>
</dbReference>
<proteinExistence type="inferred from homology"/>
<dbReference type="Proteomes" id="UP000823399">
    <property type="component" value="Unassembled WGS sequence"/>
</dbReference>
<feature type="region of interest" description="Disordered" evidence="5">
    <location>
        <begin position="149"/>
        <end position="176"/>
    </location>
</feature>
<dbReference type="InterPro" id="IPR020103">
    <property type="entry name" value="PsdUridine_synth_cat_dom_sf"/>
</dbReference>
<dbReference type="OrthoDB" id="25767at2759"/>
<comment type="caution">
    <text evidence="7">The sequence shown here is derived from an EMBL/GenBank/DDBJ whole genome shotgun (WGS) entry which is preliminary data.</text>
</comment>
<dbReference type="NCBIfam" id="TIGR00071">
    <property type="entry name" value="hisT_truA"/>
    <property type="match status" value="1"/>
</dbReference>
<dbReference type="AlphaFoldDB" id="A0A9P7F8S9"/>
<evidence type="ECO:0000256" key="5">
    <source>
        <dbReference type="SAM" id="MobiDB-lite"/>
    </source>
</evidence>
<dbReference type="GO" id="GO:1990481">
    <property type="term" value="P:mRNA pseudouridine synthesis"/>
    <property type="evidence" value="ECO:0007669"/>
    <property type="project" value="TreeGrafter"/>
</dbReference>
<dbReference type="Pfam" id="PF01416">
    <property type="entry name" value="PseudoU_synth_1"/>
    <property type="match status" value="1"/>
</dbReference>